<dbReference type="SUPFAM" id="SSF57997">
    <property type="entry name" value="Tropomyosin"/>
    <property type="match status" value="1"/>
</dbReference>
<keyword evidence="2" id="KW-0547">Nucleotide-binding</keyword>
<comment type="similarity">
    <text evidence="1">Belongs to the CbxX/CfxQ family.</text>
</comment>
<evidence type="ECO:0000259" key="7">
    <source>
        <dbReference type="PROSITE" id="PS50222"/>
    </source>
</evidence>
<evidence type="ECO:0000256" key="1">
    <source>
        <dbReference type="ARBA" id="ARBA00010378"/>
    </source>
</evidence>
<dbReference type="PROSITE" id="PS50222">
    <property type="entry name" value="EF_HAND_2"/>
    <property type="match status" value="1"/>
</dbReference>
<organism evidence="8 9">
    <name type="scientific">Polarella glacialis</name>
    <name type="common">Dinoflagellate</name>
    <dbReference type="NCBI Taxonomy" id="89957"/>
    <lineage>
        <taxon>Eukaryota</taxon>
        <taxon>Sar</taxon>
        <taxon>Alveolata</taxon>
        <taxon>Dinophyceae</taxon>
        <taxon>Suessiales</taxon>
        <taxon>Suessiaceae</taxon>
        <taxon>Polarella</taxon>
    </lineage>
</organism>
<evidence type="ECO:0000256" key="6">
    <source>
        <dbReference type="SAM" id="Phobius"/>
    </source>
</evidence>
<feature type="coiled-coil region" evidence="5">
    <location>
        <begin position="544"/>
        <end position="571"/>
    </location>
</feature>
<feature type="domain" description="EF-hand" evidence="7">
    <location>
        <begin position="20"/>
        <end position="55"/>
    </location>
</feature>
<dbReference type="PRINTS" id="PR00819">
    <property type="entry name" value="CBXCFQXSUPER"/>
</dbReference>
<dbReference type="SUPFAM" id="SSF47473">
    <property type="entry name" value="EF-hand"/>
    <property type="match status" value="1"/>
</dbReference>
<evidence type="ECO:0000313" key="8">
    <source>
        <dbReference type="EMBL" id="CAE8634823.1"/>
    </source>
</evidence>
<gene>
    <name evidence="8" type="ORF">PGLA1383_LOCUS50440</name>
</gene>
<keyword evidence="6" id="KW-0472">Membrane</keyword>
<comment type="caution">
    <text evidence="8">The sequence shown here is derived from an EMBL/GenBank/DDBJ whole genome shotgun (WGS) entry which is preliminary data.</text>
</comment>
<dbReference type="InterPro" id="IPR018247">
    <property type="entry name" value="EF_Hand_1_Ca_BS"/>
</dbReference>
<name>A0A813HAY0_POLGL</name>
<dbReference type="PANTHER" id="PTHR43392:SF2">
    <property type="entry name" value="AAA-TYPE ATPASE FAMILY PROTEIN _ ANKYRIN REPEAT FAMILY PROTEIN"/>
    <property type="match status" value="1"/>
</dbReference>
<dbReference type="Gene3D" id="3.40.50.300">
    <property type="entry name" value="P-loop containing nucleotide triphosphate hydrolases"/>
    <property type="match status" value="1"/>
</dbReference>
<dbReference type="InterPro" id="IPR050773">
    <property type="entry name" value="CbxX/CfxQ_RuBisCO_ESX"/>
</dbReference>
<dbReference type="SUPFAM" id="SSF52540">
    <property type="entry name" value="P-loop containing nucleoside triphosphate hydrolases"/>
    <property type="match status" value="1"/>
</dbReference>
<evidence type="ECO:0000256" key="3">
    <source>
        <dbReference type="ARBA" id="ARBA00022837"/>
    </source>
</evidence>
<dbReference type="Proteomes" id="UP000654075">
    <property type="component" value="Unassembled WGS sequence"/>
</dbReference>
<dbReference type="GO" id="GO:0005524">
    <property type="term" value="F:ATP binding"/>
    <property type="evidence" value="ECO:0007669"/>
    <property type="project" value="UniProtKB-KW"/>
</dbReference>
<evidence type="ECO:0000256" key="5">
    <source>
        <dbReference type="SAM" id="Coils"/>
    </source>
</evidence>
<sequence length="686" mass="74749">MDTVDADPEKLMAPRGRASLTKPDLLNLWKKIDTKNNGFATLEEVLGKGKLLQEECQDFIDNWASVAKDGKVTRQAFLDFCMGTKAKSKGTAEKEVELEINLESLRSLFDRIVPVRDAKQELRLADLVAHKAELEAVFPGLVKRFSGGDLDGSQTLSWDELRILASGTDEWLEYKFDRIIGLQKLKDQLRQFHQSVMLDKKRAKAGHEVKTGGKFHMIFQGNPGTGKTTVARLVAELMQRIGIIETDLLVEVQRDKLVAEYVGQTGPKTQAVIEEAKSGILFIDEAYRLSGGGGKDFGREAIEQLMGAMNDSPGKAPVMVFAGYPDDMEAFMNANSGLYRRIAYTFEFTDYDPSDLAQILEFTAKSAGFYLQKSLSGPEGRERLAGLIAERTLPEARAMMNGGLCERLFTFAKQSLDDREMKKGKGGGPISMEILEEDLIGACTRIPPPPAREAKVTVGSDGGGGKGGPDPAATAVLTSQLSAAQRRVEKAEARCLELEVEAARARAEVQVMKEASHAAAGGADKMADYQREQVERVIEAQGRASAADAQLGSLRKELEQAKADAAQARGEAVAAAAGPPVAVVCAATVISSPAACDIVPPPAKYEVLPCLRHSCGCLGFFTVVFLAFLWKWTTVSFVFLWKWTRIIARWLWKQSCALASRARQRMQGKQDSKVVPSAAAAIDPPA</sequence>
<dbReference type="GO" id="GO:0016887">
    <property type="term" value="F:ATP hydrolysis activity"/>
    <property type="evidence" value="ECO:0007669"/>
    <property type="project" value="InterPro"/>
</dbReference>
<evidence type="ECO:0000256" key="4">
    <source>
        <dbReference type="ARBA" id="ARBA00022840"/>
    </source>
</evidence>
<keyword evidence="6" id="KW-0812">Transmembrane</keyword>
<dbReference type="Gene3D" id="1.20.5.170">
    <property type="match status" value="1"/>
</dbReference>
<dbReference type="FunFam" id="3.40.50.300:FF:000216">
    <property type="entry name" value="Type VII secretion ATPase EccA"/>
    <property type="match status" value="1"/>
</dbReference>
<feature type="transmembrane region" description="Helical" evidence="6">
    <location>
        <begin position="618"/>
        <end position="641"/>
    </location>
</feature>
<protein>
    <recommendedName>
        <fullName evidence="7">EF-hand domain-containing protein</fullName>
    </recommendedName>
</protein>
<evidence type="ECO:0000313" key="9">
    <source>
        <dbReference type="Proteomes" id="UP000654075"/>
    </source>
</evidence>
<dbReference type="EMBL" id="CAJNNV010031148">
    <property type="protein sequence ID" value="CAE8634823.1"/>
    <property type="molecule type" value="Genomic_DNA"/>
</dbReference>
<dbReference type="InterPro" id="IPR011992">
    <property type="entry name" value="EF-hand-dom_pair"/>
</dbReference>
<dbReference type="SMART" id="SM00382">
    <property type="entry name" value="AAA"/>
    <property type="match status" value="1"/>
</dbReference>
<keyword evidence="6" id="KW-1133">Transmembrane helix</keyword>
<accession>A0A813HAY0</accession>
<dbReference type="CDD" id="cd00009">
    <property type="entry name" value="AAA"/>
    <property type="match status" value="1"/>
</dbReference>
<dbReference type="GO" id="GO:0005509">
    <property type="term" value="F:calcium ion binding"/>
    <property type="evidence" value="ECO:0007669"/>
    <property type="project" value="InterPro"/>
</dbReference>
<feature type="coiled-coil region" evidence="5">
    <location>
        <begin position="474"/>
        <end position="515"/>
    </location>
</feature>
<dbReference type="OrthoDB" id="2158313at2759"/>
<dbReference type="PANTHER" id="PTHR43392">
    <property type="entry name" value="AAA-TYPE ATPASE FAMILY PROTEIN / ANKYRIN REPEAT FAMILY PROTEIN"/>
    <property type="match status" value="1"/>
</dbReference>
<keyword evidence="3" id="KW-0106">Calcium</keyword>
<dbReference type="InterPro" id="IPR003959">
    <property type="entry name" value="ATPase_AAA_core"/>
</dbReference>
<dbReference type="InterPro" id="IPR002048">
    <property type="entry name" value="EF_hand_dom"/>
</dbReference>
<reference evidence="8" key="1">
    <citation type="submission" date="2021-02" db="EMBL/GenBank/DDBJ databases">
        <authorList>
            <person name="Dougan E. K."/>
            <person name="Rhodes N."/>
            <person name="Thang M."/>
            <person name="Chan C."/>
        </authorList>
    </citation>
    <scope>NUCLEOTIDE SEQUENCE</scope>
</reference>
<dbReference type="InterPro" id="IPR000641">
    <property type="entry name" value="CbxX/CfxQ"/>
</dbReference>
<evidence type="ECO:0000256" key="2">
    <source>
        <dbReference type="ARBA" id="ARBA00022741"/>
    </source>
</evidence>
<dbReference type="AlphaFoldDB" id="A0A813HAY0"/>
<dbReference type="PROSITE" id="PS00018">
    <property type="entry name" value="EF_HAND_1"/>
    <property type="match status" value="1"/>
</dbReference>
<dbReference type="InterPro" id="IPR003593">
    <property type="entry name" value="AAA+_ATPase"/>
</dbReference>
<dbReference type="Pfam" id="PF00004">
    <property type="entry name" value="AAA"/>
    <property type="match status" value="1"/>
</dbReference>
<keyword evidence="5" id="KW-0175">Coiled coil</keyword>
<proteinExistence type="inferred from homology"/>
<keyword evidence="9" id="KW-1185">Reference proteome</keyword>
<dbReference type="InterPro" id="IPR027417">
    <property type="entry name" value="P-loop_NTPase"/>
</dbReference>
<keyword evidence="4" id="KW-0067">ATP-binding</keyword>